<comment type="caution">
    <text evidence="1">The sequence shown here is derived from an EMBL/GenBank/DDBJ whole genome shotgun (WGS) entry which is preliminary data.</text>
</comment>
<organism evidence="1">
    <name type="scientific">Tanacetum cinerariifolium</name>
    <name type="common">Dalmatian daisy</name>
    <name type="synonym">Chrysanthemum cinerariifolium</name>
    <dbReference type="NCBI Taxonomy" id="118510"/>
    <lineage>
        <taxon>Eukaryota</taxon>
        <taxon>Viridiplantae</taxon>
        <taxon>Streptophyta</taxon>
        <taxon>Embryophyta</taxon>
        <taxon>Tracheophyta</taxon>
        <taxon>Spermatophyta</taxon>
        <taxon>Magnoliopsida</taxon>
        <taxon>eudicotyledons</taxon>
        <taxon>Gunneridae</taxon>
        <taxon>Pentapetalae</taxon>
        <taxon>asterids</taxon>
        <taxon>campanulids</taxon>
        <taxon>Asterales</taxon>
        <taxon>Asteraceae</taxon>
        <taxon>Asteroideae</taxon>
        <taxon>Anthemideae</taxon>
        <taxon>Anthemidinae</taxon>
        <taxon>Tanacetum</taxon>
    </lineage>
</organism>
<name>A0A699QCP8_TANCI</name>
<accession>A0A699QCP8</accession>
<gene>
    <name evidence="1" type="ORF">Tci_838653</name>
</gene>
<dbReference type="AlphaFoldDB" id="A0A699QCP8"/>
<reference evidence="1" key="1">
    <citation type="journal article" date="2019" name="Sci. Rep.">
        <title>Draft genome of Tanacetum cinerariifolium, the natural source of mosquito coil.</title>
        <authorList>
            <person name="Yamashiro T."/>
            <person name="Shiraishi A."/>
            <person name="Satake H."/>
            <person name="Nakayama K."/>
        </authorList>
    </citation>
    <scope>NUCLEOTIDE SEQUENCE</scope>
</reference>
<dbReference type="EMBL" id="BKCJ011012083">
    <property type="protein sequence ID" value="GFC66683.1"/>
    <property type="molecule type" value="Genomic_DNA"/>
</dbReference>
<evidence type="ECO:0000313" key="1">
    <source>
        <dbReference type="EMBL" id="GFC66683.1"/>
    </source>
</evidence>
<protein>
    <submittedName>
        <fullName evidence="1">Uncharacterized protein</fullName>
    </submittedName>
</protein>
<proteinExistence type="predicted"/>
<sequence length="97" mass="10218">MVDGVTVSLGSLITTPFLLLAALRAVVSVRAAAVGRQAKSQAKIYQVDLEHANKVLSMQDDKVELVELQEVVEVVITAKLMTKVVTVASATITAAAL</sequence>